<dbReference type="Proteomes" id="UP001057402">
    <property type="component" value="Chromosome 4"/>
</dbReference>
<reference evidence="2" key="1">
    <citation type="journal article" date="2023" name="Front. Plant Sci.">
        <title>Chromosomal-level genome assembly of Melastoma candidum provides insights into trichome evolution.</title>
        <authorList>
            <person name="Zhong Y."/>
            <person name="Wu W."/>
            <person name="Sun C."/>
            <person name="Zou P."/>
            <person name="Liu Y."/>
            <person name="Dai S."/>
            <person name="Zhou R."/>
        </authorList>
    </citation>
    <scope>NUCLEOTIDE SEQUENCE [LARGE SCALE GENOMIC DNA]</scope>
</reference>
<dbReference type="EMBL" id="CM042883">
    <property type="protein sequence ID" value="KAI4371610.1"/>
    <property type="molecule type" value="Genomic_DNA"/>
</dbReference>
<keyword evidence="2" id="KW-1185">Reference proteome</keyword>
<evidence type="ECO:0000313" key="2">
    <source>
        <dbReference type="Proteomes" id="UP001057402"/>
    </source>
</evidence>
<sequence length="573" mass="64296">MVHIRGKNSGSNSPRVEVGEIDTRAPFQSVRAAVSLFGEVASKGKPAIKRVKSSSENVLDKETQLLMAQREIKKFKQILVSAESTKAKALEDLNKAEKTVQELTSKLNKALESKLSATEATEAVRNKAVHLEQVKSQNEAGIAAWKKELTTTREQYLEAAAELDAAKQELAKIRQDFDAALEAKSAAFRQATEAQSLAKINTERASELLGQIQMMRSSLEHLKATSGQVQIEQAKNVEDNEARLQAYKISKEAVEMKIMSLKEETLNHEEVKGLESRLMEMTKEIEAVQVDIERVRASDTESVKAITDELGDAMRTLKMAADKENSHRNLISSLRMELENVRNERKCLEERERETELITTNLQLELHSIQAELTELTAKDKASIVANQEEANSMTSRPTESEDEAQEAEQIGKTVQELKHEAEMNRAAEEEVKKQLELALEEAKGAKTKQKYALERMRSMSTKIDLMDPCLPPSRGWIRMPLQRFESMSRKVEESDNLAEMKLAAANFEMQAVNVKKSEAEKRVETVLKEIGEIKAATDLALRQAEMADAAKMAIKDELFNLRQQEQDADEAD</sequence>
<proteinExistence type="predicted"/>
<name>A0ACB9QY87_9MYRT</name>
<evidence type="ECO:0000313" key="1">
    <source>
        <dbReference type="EMBL" id="KAI4371610.1"/>
    </source>
</evidence>
<gene>
    <name evidence="1" type="ORF">MLD38_009938</name>
</gene>
<organism evidence="1 2">
    <name type="scientific">Melastoma candidum</name>
    <dbReference type="NCBI Taxonomy" id="119954"/>
    <lineage>
        <taxon>Eukaryota</taxon>
        <taxon>Viridiplantae</taxon>
        <taxon>Streptophyta</taxon>
        <taxon>Embryophyta</taxon>
        <taxon>Tracheophyta</taxon>
        <taxon>Spermatophyta</taxon>
        <taxon>Magnoliopsida</taxon>
        <taxon>eudicotyledons</taxon>
        <taxon>Gunneridae</taxon>
        <taxon>Pentapetalae</taxon>
        <taxon>rosids</taxon>
        <taxon>malvids</taxon>
        <taxon>Myrtales</taxon>
        <taxon>Melastomataceae</taxon>
        <taxon>Melastomatoideae</taxon>
        <taxon>Melastomateae</taxon>
        <taxon>Melastoma</taxon>
    </lineage>
</organism>
<comment type="caution">
    <text evidence="1">The sequence shown here is derived from an EMBL/GenBank/DDBJ whole genome shotgun (WGS) entry which is preliminary data.</text>
</comment>
<accession>A0ACB9QY87</accession>
<protein>
    <submittedName>
        <fullName evidence="1">Uncharacterized protein</fullName>
    </submittedName>
</protein>